<evidence type="ECO:0000313" key="5">
    <source>
        <dbReference type="Proteomes" id="UP001445076"/>
    </source>
</evidence>
<keyword evidence="2" id="KW-0732">Signal</keyword>
<gene>
    <name evidence="4" type="ORF">OTU49_005441</name>
</gene>
<reference evidence="4" key="2">
    <citation type="submission" date="2024-01" db="EMBL/GenBank/DDBJ databases">
        <authorList>
            <person name="He J."/>
            <person name="Wang M."/>
            <person name="Zheng J."/>
            <person name="Liu Z."/>
        </authorList>
    </citation>
    <scope>NUCLEOTIDE SEQUENCE</scope>
    <source>
        <strain evidence="4">ZL_2023a</strain>
        <tissue evidence="4">Muscle</tissue>
    </source>
</reference>
<evidence type="ECO:0000259" key="3">
    <source>
        <dbReference type="PROSITE" id="PS50940"/>
    </source>
</evidence>
<feature type="compositionally biased region" description="Low complexity" evidence="1">
    <location>
        <begin position="19"/>
        <end position="36"/>
    </location>
</feature>
<dbReference type="Proteomes" id="UP001445076">
    <property type="component" value="Unassembled WGS sequence"/>
</dbReference>
<keyword evidence="5" id="KW-1185">Reference proteome</keyword>
<protein>
    <recommendedName>
        <fullName evidence="3">Chitin-binding type-2 domain-containing protein</fullName>
    </recommendedName>
</protein>
<name>A0AAW0WX59_CHEQU</name>
<evidence type="ECO:0000313" key="4">
    <source>
        <dbReference type="EMBL" id="KAK8735560.1"/>
    </source>
</evidence>
<dbReference type="GO" id="GO:0005576">
    <property type="term" value="C:extracellular region"/>
    <property type="evidence" value="ECO:0007669"/>
    <property type="project" value="InterPro"/>
</dbReference>
<dbReference type="SMART" id="SM00494">
    <property type="entry name" value="ChtBD2"/>
    <property type="match status" value="1"/>
</dbReference>
<dbReference type="InterPro" id="IPR002557">
    <property type="entry name" value="Chitin-bd_dom"/>
</dbReference>
<evidence type="ECO:0000256" key="1">
    <source>
        <dbReference type="SAM" id="MobiDB-lite"/>
    </source>
</evidence>
<dbReference type="EMBL" id="JARKIK010000047">
    <property type="protein sequence ID" value="KAK8735563.1"/>
    <property type="molecule type" value="Genomic_DNA"/>
</dbReference>
<accession>A0AAW0WX59</accession>
<reference evidence="4 5" key="1">
    <citation type="journal article" date="2024" name="BMC Genomics">
        <title>Genome assembly of redclaw crayfish (Cherax quadricarinatus) provides insights into its immune adaptation and hypoxia tolerance.</title>
        <authorList>
            <person name="Liu Z."/>
            <person name="Zheng J."/>
            <person name="Li H."/>
            <person name="Fang K."/>
            <person name="Wang S."/>
            <person name="He J."/>
            <person name="Zhou D."/>
            <person name="Weng S."/>
            <person name="Chi M."/>
            <person name="Gu Z."/>
            <person name="He J."/>
            <person name="Li F."/>
            <person name="Wang M."/>
        </authorList>
    </citation>
    <scope>NUCLEOTIDE SEQUENCE [LARGE SCALE GENOMIC DNA]</scope>
    <source>
        <strain evidence="4">ZL_2023a</strain>
    </source>
</reference>
<dbReference type="InterPro" id="IPR036508">
    <property type="entry name" value="Chitin-bd_dom_sf"/>
</dbReference>
<dbReference type="PROSITE" id="PS50940">
    <property type="entry name" value="CHIT_BIND_II"/>
    <property type="match status" value="1"/>
</dbReference>
<dbReference type="EMBL" id="JARKIK010000047">
    <property type="protein sequence ID" value="KAK8735561.1"/>
    <property type="molecule type" value="Genomic_DNA"/>
</dbReference>
<comment type="caution">
    <text evidence="4">The sequence shown here is derived from an EMBL/GenBank/DDBJ whole genome shotgun (WGS) entry which is preliminary data.</text>
</comment>
<dbReference type="GO" id="GO:0008061">
    <property type="term" value="F:chitin binding"/>
    <property type="evidence" value="ECO:0007669"/>
    <property type="project" value="InterPro"/>
</dbReference>
<evidence type="ECO:0000256" key="2">
    <source>
        <dbReference type="SAM" id="SignalP"/>
    </source>
</evidence>
<feature type="chain" id="PRO_5044717367" description="Chitin-binding type-2 domain-containing protein" evidence="2">
    <location>
        <begin position="22"/>
        <end position="108"/>
    </location>
</feature>
<dbReference type="AlphaFoldDB" id="A0AAW0WX59"/>
<dbReference type="EMBL" id="JARKIK010000047">
    <property type="protein sequence ID" value="KAK8735560.1"/>
    <property type="molecule type" value="Genomic_DNA"/>
</dbReference>
<dbReference type="Pfam" id="PF01607">
    <property type="entry name" value="CBM_14"/>
    <property type="match status" value="1"/>
</dbReference>
<sequence length="108" mass="11719">MGKTLLMLLMTVLVSLPPTQAQRQSSSSTQTPATGPEDCPEEVSRGCFLLLAPFLTRADPNDCSKYCQCTGNDSGIIVPCPANMYYNDILNICSFPSWVNCGIRPKPS</sequence>
<feature type="region of interest" description="Disordered" evidence="1">
    <location>
        <begin position="19"/>
        <end position="41"/>
    </location>
</feature>
<proteinExistence type="predicted"/>
<organism evidence="4 5">
    <name type="scientific">Cherax quadricarinatus</name>
    <name type="common">Australian red claw crayfish</name>
    <dbReference type="NCBI Taxonomy" id="27406"/>
    <lineage>
        <taxon>Eukaryota</taxon>
        <taxon>Metazoa</taxon>
        <taxon>Ecdysozoa</taxon>
        <taxon>Arthropoda</taxon>
        <taxon>Crustacea</taxon>
        <taxon>Multicrustacea</taxon>
        <taxon>Malacostraca</taxon>
        <taxon>Eumalacostraca</taxon>
        <taxon>Eucarida</taxon>
        <taxon>Decapoda</taxon>
        <taxon>Pleocyemata</taxon>
        <taxon>Astacidea</taxon>
        <taxon>Parastacoidea</taxon>
        <taxon>Parastacidae</taxon>
        <taxon>Cherax</taxon>
    </lineage>
</organism>
<dbReference type="SUPFAM" id="SSF57625">
    <property type="entry name" value="Invertebrate chitin-binding proteins"/>
    <property type="match status" value="1"/>
</dbReference>
<dbReference type="EMBL" id="JARKIK010000047">
    <property type="protein sequence ID" value="KAK8735562.1"/>
    <property type="molecule type" value="Genomic_DNA"/>
</dbReference>
<feature type="signal peptide" evidence="2">
    <location>
        <begin position="1"/>
        <end position="21"/>
    </location>
</feature>
<dbReference type="Gene3D" id="2.170.140.10">
    <property type="entry name" value="Chitin binding domain"/>
    <property type="match status" value="1"/>
</dbReference>
<feature type="domain" description="Chitin-binding type-2" evidence="3">
    <location>
        <begin position="44"/>
        <end position="103"/>
    </location>
</feature>